<dbReference type="RefSeq" id="WP_286344405.1">
    <property type="nucleotide sequence ID" value="NZ_AP027732.1"/>
</dbReference>
<dbReference type="InterPro" id="IPR006059">
    <property type="entry name" value="SBP"/>
</dbReference>
<dbReference type="SUPFAM" id="SSF53850">
    <property type="entry name" value="Periplasmic binding protein-like II"/>
    <property type="match status" value="1"/>
</dbReference>
<dbReference type="EMBL" id="AP027732">
    <property type="protein sequence ID" value="BDZ51705.1"/>
    <property type="molecule type" value="Genomic_DNA"/>
</dbReference>
<protein>
    <recommendedName>
        <fullName evidence="5">Extracellular solute-binding protein</fullName>
    </recommendedName>
</protein>
<feature type="compositionally biased region" description="Low complexity" evidence="1">
    <location>
        <begin position="203"/>
        <end position="219"/>
    </location>
</feature>
<evidence type="ECO:0008006" key="5">
    <source>
        <dbReference type="Google" id="ProtNLM"/>
    </source>
</evidence>
<keyword evidence="2" id="KW-0732">Signal</keyword>
<dbReference type="InterPro" id="IPR050490">
    <property type="entry name" value="Bact_solute-bd_prot1"/>
</dbReference>
<organism evidence="3 4">
    <name type="scientific">Frondihabitans sucicola</name>
    <dbReference type="NCBI Taxonomy" id="1268041"/>
    <lineage>
        <taxon>Bacteria</taxon>
        <taxon>Bacillati</taxon>
        <taxon>Actinomycetota</taxon>
        <taxon>Actinomycetes</taxon>
        <taxon>Micrococcales</taxon>
        <taxon>Microbacteriaceae</taxon>
        <taxon>Frondihabitans</taxon>
    </lineage>
</organism>
<evidence type="ECO:0000256" key="2">
    <source>
        <dbReference type="SAM" id="SignalP"/>
    </source>
</evidence>
<dbReference type="Gene3D" id="3.40.190.10">
    <property type="entry name" value="Periplasmic binding protein-like II"/>
    <property type="match status" value="1"/>
</dbReference>
<dbReference type="Proteomes" id="UP001321486">
    <property type="component" value="Chromosome"/>
</dbReference>
<evidence type="ECO:0000313" key="4">
    <source>
        <dbReference type="Proteomes" id="UP001321486"/>
    </source>
</evidence>
<accession>A0ABM8GTA1</accession>
<evidence type="ECO:0000256" key="1">
    <source>
        <dbReference type="SAM" id="MobiDB-lite"/>
    </source>
</evidence>
<dbReference type="PANTHER" id="PTHR43649:SF30">
    <property type="entry name" value="ABC TRANSPORTER SUBSTRATE-BINDING PROTEIN"/>
    <property type="match status" value="1"/>
</dbReference>
<dbReference type="Pfam" id="PF01547">
    <property type="entry name" value="SBP_bac_1"/>
    <property type="match status" value="1"/>
</dbReference>
<dbReference type="PROSITE" id="PS51318">
    <property type="entry name" value="TAT"/>
    <property type="match status" value="1"/>
</dbReference>
<gene>
    <name evidence="3" type="ORF">GCM10025867_39460</name>
</gene>
<dbReference type="PANTHER" id="PTHR43649">
    <property type="entry name" value="ARABINOSE-BINDING PROTEIN-RELATED"/>
    <property type="match status" value="1"/>
</dbReference>
<dbReference type="InterPro" id="IPR006311">
    <property type="entry name" value="TAT_signal"/>
</dbReference>
<feature type="signal peptide" evidence="2">
    <location>
        <begin position="1"/>
        <end position="29"/>
    </location>
</feature>
<sequence>MPTKITTSAFSRRAFLGGAAGVSAVALLAACTSGGGGKGSSSKTLKFWNMPWGNTTFNTLDKQIAVAYKPASGLPKSTYQVIQWANFTQTFSSAIASNTGPAVSSGGGTQAFQYAAQGKIAYADDLLDSWKKNGIYDDFLPGLVDTMKTKNGYAAVPYNLDMRVSWYSKSLLAKAGVQPPPTGRATSTSVPRSRRSASTAGVRAPAPATSPARTSWSAS</sequence>
<reference evidence="4" key="1">
    <citation type="journal article" date="2019" name="Int. J. Syst. Evol. Microbiol.">
        <title>The Global Catalogue of Microorganisms (GCM) 10K type strain sequencing project: providing services to taxonomists for standard genome sequencing and annotation.</title>
        <authorList>
            <consortium name="The Broad Institute Genomics Platform"/>
            <consortium name="The Broad Institute Genome Sequencing Center for Infectious Disease"/>
            <person name="Wu L."/>
            <person name="Ma J."/>
        </authorList>
    </citation>
    <scope>NUCLEOTIDE SEQUENCE [LARGE SCALE GENOMIC DNA]</scope>
    <source>
        <strain evidence="4">NBRC 108728</strain>
    </source>
</reference>
<evidence type="ECO:0000313" key="3">
    <source>
        <dbReference type="EMBL" id="BDZ51705.1"/>
    </source>
</evidence>
<feature type="compositionally biased region" description="Polar residues" evidence="1">
    <location>
        <begin position="184"/>
        <end position="199"/>
    </location>
</feature>
<name>A0ABM8GTA1_9MICO</name>
<feature type="chain" id="PRO_5045391168" description="Extracellular solute-binding protein" evidence="2">
    <location>
        <begin position="30"/>
        <end position="219"/>
    </location>
</feature>
<dbReference type="PROSITE" id="PS51257">
    <property type="entry name" value="PROKAR_LIPOPROTEIN"/>
    <property type="match status" value="1"/>
</dbReference>
<feature type="region of interest" description="Disordered" evidence="1">
    <location>
        <begin position="175"/>
        <end position="219"/>
    </location>
</feature>
<keyword evidence="4" id="KW-1185">Reference proteome</keyword>
<proteinExistence type="predicted"/>